<protein>
    <submittedName>
        <fullName evidence="1">Uncharacterized protein</fullName>
    </submittedName>
</protein>
<evidence type="ECO:0000313" key="2">
    <source>
        <dbReference type="Proteomes" id="UP001341840"/>
    </source>
</evidence>
<gene>
    <name evidence="1" type="ORF">PIB30_061772</name>
</gene>
<proteinExistence type="predicted"/>
<evidence type="ECO:0000313" key="1">
    <source>
        <dbReference type="EMBL" id="MED6210186.1"/>
    </source>
</evidence>
<name>A0ABU6YJT2_9FABA</name>
<reference evidence="1 2" key="1">
    <citation type="journal article" date="2023" name="Plants (Basel)">
        <title>Bridging the Gap: Combining Genomics and Transcriptomics Approaches to Understand Stylosanthes scabra, an Orphan Legume from the Brazilian Caatinga.</title>
        <authorList>
            <person name="Ferreira-Neto J.R.C."/>
            <person name="da Silva M.D."/>
            <person name="Binneck E."/>
            <person name="de Melo N.F."/>
            <person name="da Silva R.H."/>
            <person name="de Melo A.L.T.M."/>
            <person name="Pandolfi V."/>
            <person name="Bustamante F.O."/>
            <person name="Brasileiro-Vidal A.C."/>
            <person name="Benko-Iseppon A.M."/>
        </authorList>
    </citation>
    <scope>NUCLEOTIDE SEQUENCE [LARGE SCALE GENOMIC DNA]</scope>
    <source>
        <tissue evidence="1">Leaves</tissue>
    </source>
</reference>
<accession>A0ABU6YJT2</accession>
<comment type="caution">
    <text evidence="1">The sequence shown here is derived from an EMBL/GenBank/DDBJ whole genome shotgun (WGS) entry which is preliminary data.</text>
</comment>
<dbReference type="Proteomes" id="UP001341840">
    <property type="component" value="Unassembled WGS sequence"/>
</dbReference>
<keyword evidence="2" id="KW-1185">Reference proteome</keyword>
<organism evidence="1 2">
    <name type="scientific">Stylosanthes scabra</name>
    <dbReference type="NCBI Taxonomy" id="79078"/>
    <lineage>
        <taxon>Eukaryota</taxon>
        <taxon>Viridiplantae</taxon>
        <taxon>Streptophyta</taxon>
        <taxon>Embryophyta</taxon>
        <taxon>Tracheophyta</taxon>
        <taxon>Spermatophyta</taxon>
        <taxon>Magnoliopsida</taxon>
        <taxon>eudicotyledons</taxon>
        <taxon>Gunneridae</taxon>
        <taxon>Pentapetalae</taxon>
        <taxon>rosids</taxon>
        <taxon>fabids</taxon>
        <taxon>Fabales</taxon>
        <taxon>Fabaceae</taxon>
        <taxon>Papilionoideae</taxon>
        <taxon>50 kb inversion clade</taxon>
        <taxon>dalbergioids sensu lato</taxon>
        <taxon>Dalbergieae</taxon>
        <taxon>Pterocarpus clade</taxon>
        <taxon>Stylosanthes</taxon>
    </lineage>
</organism>
<sequence>MEWTARNGAPAPFDVNFVIKQGWRAAARSTQILIWTIIYRCEALDVSFPMALEPSHLDLCSSSYENCLEPKEVFNMKVVEIEFIFPKSPILIQSDDYNSVSPLRILPSL</sequence>
<dbReference type="EMBL" id="JASCZI010242220">
    <property type="protein sequence ID" value="MED6210186.1"/>
    <property type="molecule type" value="Genomic_DNA"/>
</dbReference>